<dbReference type="SMART" id="SM00506">
    <property type="entry name" value="A1pp"/>
    <property type="match status" value="1"/>
</dbReference>
<dbReference type="GO" id="GO:0070212">
    <property type="term" value="P:protein poly-ADP-ribosylation"/>
    <property type="evidence" value="ECO:0007669"/>
    <property type="project" value="TreeGrafter"/>
</dbReference>
<evidence type="ECO:0000256" key="6">
    <source>
        <dbReference type="SAM" id="MobiDB-lite"/>
    </source>
</evidence>
<evidence type="ECO:0000256" key="2">
    <source>
        <dbReference type="ARBA" id="ARBA00022676"/>
    </source>
</evidence>
<sequence length="236" mass="24687">MSSARALAAHTQSAASPKPAAALGGQLVRQWRPAAVGPELLVLQGDLTRCPADAIVNAANAQLRHGGGLAAAIVRTGGAAVQAESDKWVEAHGRLAVGDAVSTGAGALPCSHVIHAVGPNVGHEAPTSEHRKQLRRAVWSALLEADRLDAQSVAVPSVSTGIFGYPRDLGAQEIVHEAVRFCTERGVETKLRRIALMNNDDPTVNSFVKAVDAAKRKSGEAEEAISAQLSRLEIRE</sequence>
<dbReference type="GO" id="GO:0060335">
    <property type="term" value="P:positive regulation of type II interferon-mediated signaling pathway"/>
    <property type="evidence" value="ECO:0007669"/>
    <property type="project" value="TreeGrafter"/>
</dbReference>
<reference evidence="8" key="1">
    <citation type="submission" date="2023-04" db="EMBL/GenBank/DDBJ databases">
        <title>Phytophthora fragariaefolia NBRC 109709.</title>
        <authorList>
            <person name="Ichikawa N."/>
            <person name="Sato H."/>
            <person name="Tonouchi N."/>
        </authorList>
    </citation>
    <scope>NUCLEOTIDE SEQUENCE</scope>
    <source>
        <strain evidence="8">NBRC 109709</strain>
    </source>
</reference>
<keyword evidence="3" id="KW-0808">Transferase</keyword>
<name>A0A9W6YPF6_9STRA</name>
<dbReference type="GO" id="GO:0010629">
    <property type="term" value="P:negative regulation of gene expression"/>
    <property type="evidence" value="ECO:0007669"/>
    <property type="project" value="TreeGrafter"/>
</dbReference>
<dbReference type="AlphaFoldDB" id="A0A9W6YPF6"/>
<evidence type="ECO:0000256" key="3">
    <source>
        <dbReference type="ARBA" id="ARBA00022679"/>
    </source>
</evidence>
<dbReference type="Proteomes" id="UP001165121">
    <property type="component" value="Unassembled WGS sequence"/>
</dbReference>
<evidence type="ECO:0000313" key="9">
    <source>
        <dbReference type="Proteomes" id="UP001165121"/>
    </source>
</evidence>
<evidence type="ECO:0000256" key="4">
    <source>
        <dbReference type="ARBA" id="ARBA00023027"/>
    </source>
</evidence>
<evidence type="ECO:0000259" key="7">
    <source>
        <dbReference type="PROSITE" id="PS51154"/>
    </source>
</evidence>
<dbReference type="GO" id="GO:0003714">
    <property type="term" value="F:transcription corepressor activity"/>
    <property type="evidence" value="ECO:0007669"/>
    <property type="project" value="TreeGrafter"/>
</dbReference>
<dbReference type="EMBL" id="BSXT01019003">
    <property type="protein sequence ID" value="GMG17347.1"/>
    <property type="molecule type" value="Genomic_DNA"/>
</dbReference>
<keyword evidence="4" id="KW-0520">NAD</keyword>
<dbReference type="InterPro" id="IPR043472">
    <property type="entry name" value="Macro_dom-like"/>
</dbReference>
<dbReference type="CDD" id="cd02907">
    <property type="entry name" value="Macro_Af1521_BAL-like"/>
    <property type="match status" value="1"/>
</dbReference>
<evidence type="ECO:0000256" key="1">
    <source>
        <dbReference type="ARBA" id="ARBA00004123"/>
    </source>
</evidence>
<keyword evidence="9" id="KW-1185">Reference proteome</keyword>
<protein>
    <submittedName>
        <fullName evidence="8">Unnamed protein product</fullName>
    </submittedName>
</protein>
<feature type="region of interest" description="Disordered" evidence="6">
    <location>
        <begin position="1"/>
        <end position="20"/>
    </location>
</feature>
<dbReference type="OrthoDB" id="6133115at2759"/>
<dbReference type="GO" id="GO:1990404">
    <property type="term" value="F:NAD+-protein mono-ADP-ribosyltransferase activity"/>
    <property type="evidence" value="ECO:0007669"/>
    <property type="project" value="TreeGrafter"/>
</dbReference>
<dbReference type="GO" id="GO:0044389">
    <property type="term" value="F:ubiquitin-like protein ligase binding"/>
    <property type="evidence" value="ECO:0007669"/>
    <property type="project" value="TreeGrafter"/>
</dbReference>
<organism evidence="8 9">
    <name type="scientific">Phytophthora fragariaefolia</name>
    <dbReference type="NCBI Taxonomy" id="1490495"/>
    <lineage>
        <taxon>Eukaryota</taxon>
        <taxon>Sar</taxon>
        <taxon>Stramenopiles</taxon>
        <taxon>Oomycota</taxon>
        <taxon>Peronosporomycetes</taxon>
        <taxon>Peronosporales</taxon>
        <taxon>Peronosporaceae</taxon>
        <taxon>Phytophthora</taxon>
    </lineage>
</organism>
<dbReference type="PANTHER" id="PTHR14453:SF70">
    <property type="entry name" value="PROTEIN MONO-ADP-RIBOSYLTRANSFERASE PARP9"/>
    <property type="match status" value="1"/>
</dbReference>
<proteinExistence type="predicted"/>
<comment type="subcellular location">
    <subcellularLocation>
        <location evidence="1">Nucleus</location>
    </subcellularLocation>
</comment>
<keyword evidence="2" id="KW-0328">Glycosyltransferase</keyword>
<feature type="domain" description="Macro" evidence="7">
    <location>
        <begin position="27"/>
        <end position="215"/>
    </location>
</feature>
<dbReference type="PANTHER" id="PTHR14453">
    <property type="entry name" value="PARP/ZINC FINGER CCCH TYPE DOMAIN CONTAINING PROTEIN"/>
    <property type="match status" value="1"/>
</dbReference>
<accession>A0A9W6YPF6</accession>
<evidence type="ECO:0000256" key="5">
    <source>
        <dbReference type="ARBA" id="ARBA00023242"/>
    </source>
</evidence>
<dbReference type="GO" id="GO:0005737">
    <property type="term" value="C:cytoplasm"/>
    <property type="evidence" value="ECO:0007669"/>
    <property type="project" value="TreeGrafter"/>
</dbReference>
<dbReference type="Pfam" id="PF01661">
    <property type="entry name" value="Macro"/>
    <property type="match status" value="1"/>
</dbReference>
<dbReference type="GO" id="GO:0003950">
    <property type="term" value="F:NAD+ poly-ADP-ribosyltransferase activity"/>
    <property type="evidence" value="ECO:0007669"/>
    <property type="project" value="TreeGrafter"/>
</dbReference>
<dbReference type="GO" id="GO:0005634">
    <property type="term" value="C:nucleus"/>
    <property type="evidence" value="ECO:0007669"/>
    <property type="project" value="UniProtKB-SubCell"/>
</dbReference>
<dbReference type="SUPFAM" id="SSF52949">
    <property type="entry name" value="Macro domain-like"/>
    <property type="match status" value="1"/>
</dbReference>
<dbReference type="InterPro" id="IPR052056">
    <property type="entry name" value="Mono-ARTD/PARP"/>
</dbReference>
<dbReference type="Gene3D" id="3.40.220.10">
    <property type="entry name" value="Leucine Aminopeptidase, subunit E, domain 1"/>
    <property type="match status" value="1"/>
</dbReference>
<comment type="caution">
    <text evidence="8">The sequence shown here is derived from an EMBL/GenBank/DDBJ whole genome shotgun (WGS) entry which is preliminary data.</text>
</comment>
<evidence type="ECO:0000313" key="8">
    <source>
        <dbReference type="EMBL" id="GMG17347.1"/>
    </source>
</evidence>
<dbReference type="InterPro" id="IPR002589">
    <property type="entry name" value="Macro_dom"/>
</dbReference>
<gene>
    <name evidence="8" type="ORF">Pfra01_003011500</name>
</gene>
<keyword evidence="5" id="KW-0539">Nucleus</keyword>
<dbReference type="PROSITE" id="PS51154">
    <property type="entry name" value="MACRO"/>
    <property type="match status" value="1"/>
</dbReference>